<gene>
    <name evidence="4" type="ORF">H0H81_000081</name>
</gene>
<dbReference type="OrthoDB" id="3200163at2759"/>
<comment type="similarity">
    <text evidence="1">Belongs to the type-B carboxylesterase/lipase family.</text>
</comment>
<dbReference type="Pfam" id="PF00135">
    <property type="entry name" value="COesterase"/>
    <property type="match status" value="1"/>
</dbReference>
<reference evidence="4" key="2">
    <citation type="submission" date="2021-10" db="EMBL/GenBank/DDBJ databases">
        <title>Phylogenomics reveals ancestral predisposition of the termite-cultivated fungus Termitomyces towards a domesticated lifestyle.</title>
        <authorList>
            <person name="Auxier B."/>
            <person name="Grum-Grzhimaylo A."/>
            <person name="Cardenas M.E."/>
            <person name="Lodge J.D."/>
            <person name="Laessoe T."/>
            <person name="Pedersen O."/>
            <person name="Smith M.E."/>
            <person name="Kuyper T.W."/>
            <person name="Franco-Molano E.A."/>
            <person name="Baroni T.J."/>
            <person name="Aanen D.K."/>
        </authorList>
    </citation>
    <scope>NUCLEOTIDE SEQUENCE</scope>
    <source>
        <strain evidence="4">D49</strain>
    </source>
</reference>
<dbReference type="PANTHER" id="PTHR43142:SF1">
    <property type="entry name" value="CARBOXYLIC ESTER HYDROLASE"/>
    <property type="match status" value="1"/>
</dbReference>
<dbReference type="InterPro" id="IPR002018">
    <property type="entry name" value="CarbesteraseB"/>
</dbReference>
<dbReference type="Gene3D" id="3.40.50.1820">
    <property type="entry name" value="alpha/beta hydrolase"/>
    <property type="match status" value="1"/>
</dbReference>
<keyword evidence="5" id="KW-1185">Reference proteome</keyword>
<proteinExistence type="inferred from homology"/>
<dbReference type="EMBL" id="JABCKI010000005">
    <property type="protein sequence ID" value="KAG5654556.1"/>
    <property type="molecule type" value="Genomic_DNA"/>
</dbReference>
<dbReference type="SUPFAM" id="SSF53474">
    <property type="entry name" value="alpha/beta-Hydrolases"/>
    <property type="match status" value="1"/>
</dbReference>
<evidence type="ECO:0000313" key="5">
    <source>
        <dbReference type="Proteomes" id="UP000717328"/>
    </source>
</evidence>
<dbReference type="PANTHER" id="PTHR43142">
    <property type="entry name" value="CARBOXYLIC ESTER HYDROLASE"/>
    <property type="match status" value="1"/>
</dbReference>
<evidence type="ECO:0000256" key="2">
    <source>
        <dbReference type="ARBA" id="ARBA00022801"/>
    </source>
</evidence>
<evidence type="ECO:0000259" key="3">
    <source>
        <dbReference type="Pfam" id="PF00135"/>
    </source>
</evidence>
<dbReference type="Proteomes" id="UP000717328">
    <property type="component" value="Unassembled WGS sequence"/>
</dbReference>
<accession>A0A9P7KPK2</accession>
<dbReference type="AlphaFoldDB" id="A0A9P7KPK2"/>
<sequence>MASLRDQRKAMKWLHHYVAEFGGNPADITVFGENSGGADILCHMLSAENQTRPMFQRAIVQSALLEHNLPDVNRAGWQLSRILAALHVTTIDQLRQVDAEKLAVLGNSQRAVDDGVFFRPGWREYFVKDDAHSRHHHQLKEHIAQAVRARSRSSIRGAPRTPALALPANLQPLIIGDCSSDATLWAHYLSLWTPEGAVRRIKAVCQSLSKASSIMRAYDISPYTPDEEIFERLLDLVNDTRVAWPTECVAQNAKRERGGRGVWRYVFDQEGPSKGVPHHAADLIYLFDTVPLPESAQASATSSPQIFCESFDDIDDDDDFTYGSVGQERDEDEWATTVVDEWAYTRVRDALQERWISFAHGEAPWREDKVFVFGPEAETGERSDLIFEGRRRKELWKEALEPLGMQLVQKLGVELSRGPTQGF</sequence>
<name>A0A9P7KPK2_9AGAR</name>
<reference evidence="4" key="1">
    <citation type="submission" date="2021-02" db="EMBL/GenBank/DDBJ databases">
        <authorList>
            <person name="Nieuwenhuis M."/>
            <person name="Van De Peppel L.J.J."/>
        </authorList>
    </citation>
    <scope>NUCLEOTIDE SEQUENCE</scope>
    <source>
        <strain evidence="4">D49</strain>
    </source>
</reference>
<protein>
    <recommendedName>
        <fullName evidence="3">Carboxylesterase type B domain-containing protein</fullName>
    </recommendedName>
</protein>
<organism evidence="4 5">
    <name type="scientific">Sphagnurus paluster</name>
    <dbReference type="NCBI Taxonomy" id="117069"/>
    <lineage>
        <taxon>Eukaryota</taxon>
        <taxon>Fungi</taxon>
        <taxon>Dikarya</taxon>
        <taxon>Basidiomycota</taxon>
        <taxon>Agaricomycotina</taxon>
        <taxon>Agaricomycetes</taxon>
        <taxon>Agaricomycetidae</taxon>
        <taxon>Agaricales</taxon>
        <taxon>Tricholomatineae</taxon>
        <taxon>Lyophyllaceae</taxon>
        <taxon>Sphagnurus</taxon>
    </lineage>
</organism>
<dbReference type="GO" id="GO:0016787">
    <property type="term" value="F:hydrolase activity"/>
    <property type="evidence" value="ECO:0007669"/>
    <property type="project" value="UniProtKB-KW"/>
</dbReference>
<evidence type="ECO:0000313" key="4">
    <source>
        <dbReference type="EMBL" id="KAG5654556.1"/>
    </source>
</evidence>
<keyword evidence="2" id="KW-0378">Hydrolase</keyword>
<comment type="caution">
    <text evidence="4">The sequence shown here is derived from an EMBL/GenBank/DDBJ whole genome shotgun (WGS) entry which is preliminary data.</text>
</comment>
<evidence type="ECO:0000256" key="1">
    <source>
        <dbReference type="ARBA" id="ARBA00005964"/>
    </source>
</evidence>
<dbReference type="InterPro" id="IPR029058">
    <property type="entry name" value="AB_hydrolase_fold"/>
</dbReference>
<feature type="domain" description="Carboxylesterase type B" evidence="3">
    <location>
        <begin position="4"/>
        <end position="295"/>
    </location>
</feature>